<feature type="transmembrane region" description="Helical" evidence="1">
    <location>
        <begin position="331"/>
        <end position="353"/>
    </location>
</feature>
<reference evidence="4" key="1">
    <citation type="journal article" date="2023" name="G3 (Bethesda)">
        <title>A reference genome for the long-term kleptoplast-retaining sea slug Elysia crispata morphotype clarki.</title>
        <authorList>
            <person name="Eastman K.E."/>
            <person name="Pendleton A.L."/>
            <person name="Shaikh M.A."/>
            <person name="Suttiyut T."/>
            <person name="Ogas R."/>
            <person name="Tomko P."/>
            <person name="Gavelis G."/>
            <person name="Widhalm J.R."/>
            <person name="Wisecaver J.H."/>
        </authorList>
    </citation>
    <scope>NUCLEOTIDE SEQUENCE</scope>
    <source>
        <strain evidence="4">ECLA1</strain>
    </source>
</reference>
<dbReference type="InterPro" id="IPR006621">
    <property type="entry name" value="Nose-resist-to-fluoxetine_N"/>
</dbReference>
<feature type="chain" id="PRO_5042103539" description="Nose resistant-to-fluoxetine protein N-terminal domain-containing protein" evidence="2">
    <location>
        <begin position="21"/>
        <end position="529"/>
    </location>
</feature>
<gene>
    <name evidence="4" type="ORF">RRG08_059825</name>
</gene>
<keyword evidence="1" id="KW-0472">Membrane</keyword>
<dbReference type="SMART" id="SM00703">
    <property type="entry name" value="NRF"/>
    <property type="match status" value="1"/>
</dbReference>
<dbReference type="EMBL" id="JAWDGP010004189">
    <property type="protein sequence ID" value="KAK3766956.1"/>
    <property type="molecule type" value="Genomic_DNA"/>
</dbReference>
<evidence type="ECO:0000259" key="3">
    <source>
        <dbReference type="SMART" id="SM00703"/>
    </source>
</evidence>
<dbReference type="PANTHER" id="PTHR11161:SF0">
    <property type="entry name" value="O-ACYLTRANSFERASE LIKE PROTEIN"/>
    <property type="match status" value="1"/>
</dbReference>
<feature type="transmembrane region" description="Helical" evidence="1">
    <location>
        <begin position="365"/>
        <end position="386"/>
    </location>
</feature>
<keyword evidence="2" id="KW-0732">Signal</keyword>
<sequence length="529" mass="57642">MYTLSFVPVFLILCVYQCNGEKTSLKEYLQGVQAYSPQDPLRPLTYGEIIAQFANTERTGRHGNSDVPNFSPSSESWGIASSANLSHVDREKLWASLTHFQGVLGSLPSSGSDVVKLATELTSSQQGPGQGSDFETCATNFNTLMAAIKANVFWAVKMIDAWGKPGPGLTQGSIDFLGQFDECLETQVTGVNFESQHCVQYLGFTKIGSLTFAKPLPMVVGTCVPSICSAQNLSSLINIYLYTQPNITGGSGGGHCYNPDLPLSNKAAAVVAWPGPAVFLIKYYWGWWGLLLPSVLTVASAVTAGTLISHYNLAADVQLLKPQEHGDGNDIYYVKPYCRIGPYLVGMITGYILYRTDCKVYLNRLVNCLGWAVAAAVALAVVYGLFESTDGHPISKEVAALYNALARIAWGTSICWVIFACATGYGGFVNTLLSWKGLVPLSRLTYCAYLVHILVLFYFFFSQRSFFYIGNTNVVFLFMATLGLVMLVAFVTSMAFEAPFMGLKKILLGGLRSGFKRISDQLSQARNSH</sequence>
<evidence type="ECO:0000313" key="5">
    <source>
        <dbReference type="Proteomes" id="UP001283361"/>
    </source>
</evidence>
<feature type="transmembrane region" description="Helical" evidence="1">
    <location>
        <begin position="406"/>
        <end position="429"/>
    </location>
</feature>
<proteinExistence type="predicted"/>
<feature type="transmembrane region" description="Helical" evidence="1">
    <location>
        <begin position="441"/>
        <end position="461"/>
    </location>
</feature>
<comment type="caution">
    <text evidence="4">The sequence shown here is derived from an EMBL/GenBank/DDBJ whole genome shotgun (WGS) entry which is preliminary data.</text>
</comment>
<dbReference type="Proteomes" id="UP001283361">
    <property type="component" value="Unassembled WGS sequence"/>
</dbReference>
<evidence type="ECO:0000313" key="4">
    <source>
        <dbReference type="EMBL" id="KAK3766956.1"/>
    </source>
</evidence>
<feature type="signal peptide" evidence="2">
    <location>
        <begin position="1"/>
        <end position="20"/>
    </location>
</feature>
<name>A0AAE0ZDL0_9GAST</name>
<dbReference type="Pfam" id="PF20146">
    <property type="entry name" value="NRF"/>
    <property type="match status" value="1"/>
</dbReference>
<evidence type="ECO:0000256" key="2">
    <source>
        <dbReference type="SAM" id="SignalP"/>
    </source>
</evidence>
<keyword evidence="1" id="KW-0812">Transmembrane</keyword>
<dbReference type="PANTHER" id="PTHR11161">
    <property type="entry name" value="O-ACYLTRANSFERASE"/>
    <property type="match status" value="1"/>
</dbReference>
<feature type="domain" description="Nose resistant-to-fluoxetine protein N-terminal" evidence="3">
    <location>
        <begin position="134"/>
        <end position="255"/>
    </location>
</feature>
<feature type="transmembrane region" description="Helical" evidence="1">
    <location>
        <begin position="290"/>
        <end position="311"/>
    </location>
</feature>
<keyword evidence="1" id="KW-1133">Transmembrane helix</keyword>
<evidence type="ECO:0000256" key="1">
    <source>
        <dbReference type="SAM" id="Phobius"/>
    </source>
</evidence>
<dbReference type="InterPro" id="IPR052728">
    <property type="entry name" value="O2_lipid_transport_reg"/>
</dbReference>
<protein>
    <recommendedName>
        <fullName evidence="3">Nose resistant-to-fluoxetine protein N-terminal domain-containing protein</fullName>
    </recommendedName>
</protein>
<keyword evidence="5" id="KW-1185">Reference proteome</keyword>
<feature type="transmembrane region" description="Helical" evidence="1">
    <location>
        <begin position="473"/>
        <end position="496"/>
    </location>
</feature>
<accession>A0AAE0ZDL0</accession>
<dbReference type="AlphaFoldDB" id="A0AAE0ZDL0"/>
<organism evidence="4 5">
    <name type="scientific">Elysia crispata</name>
    <name type="common">lettuce slug</name>
    <dbReference type="NCBI Taxonomy" id="231223"/>
    <lineage>
        <taxon>Eukaryota</taxon>
        <taxon>Metazoa</taxon>
        <taxon>Spiralia</taxon>
        <taxon>Lophotrochozoa</taxon>
        <taxon>Mollusca</taxon>
        <taxon>Gastropoda</taxon>
        <taxon>Heterobranchia</taxon>
        <taxon>Euthyneura</taxon>
        <taxon>Panpulmonata</taxon>
        <taxon>Sacoglossa</taxon>
        <taxon>Placobranchoidea</taxon>
        <taxon>Plakobranchidae</taxon>
        <taxon>Elysia</taxon>
    </lineage>
</organism>